<dbReference type="Gene3D" id="3.40.50.2000">
    <property type="entry name" value="Glycogen Phosphorylase B"/>
    <property type="match status" value="2"/>
</dbReference>
<sequence>MGEPQTTSPHVLFFSAPAQGNINVMLKLAQLLSLSSVRVTFLTTEHSYRQLTLHSDVLRRFSLFPSFQFRTISDGLPLSHPRTFSHHLPEMFHSFVSVTKPLFRDMLVSPHFSSDLSCLILDGFFSYLLDIDDDFVKVPIFCFRTFSACSTWTIFSIPNLIKQGQLPIKGEEDMDRILDNVPGMENLLRCRDLPGFCRPTDPNNDPILQFIVSAFIRSTKFNALIMNTFEDLEGPILSNIRTLCPNLYSIGPLHALLKTKVSHETESLNNLWEVDRSCLTWLDNQPAGSVIYVSFGSITVMGNRELMEFWHGLVNSGRNFLWVIRPDLVKGKNGEIEIPAELEEGTKQRGYMVGWTPQEKVLCHEAVGGFLTHSGWNSTLESIVAGKPMICWPFGFDQQVNSRFVSNMWNLGLDMKDLCDRETVAKMVNDVMVNRKEEFVRSATEIANLARRSVKPGGSSYANFDRLIEDIRNLSRKKTAPRGVRVASCGAIRCKLQADILLLSCIKVLIVKPRSSIHLPFMLRSRASSRRVSVSQAKTSLSHLHAVEQDLFRADPFSVPLNCVYKPTSLLQASRPAPRSTLHVVFRFSSYTAPALL</sequence>
<dbReference type="SUPFAM" id="SSF53756">
    <property type="entry name" value="UDP-Glycosyltransferase/glycogen phosphorylase"/>
    <property type="match status" value="1"/>
</dbReference>
<evidence type="ECO:0000256" key="4">
    <source>
        <dbReference type="RuleBase" id="RU003718"/>
    </source>
</evidence>
<evidence type="ECO:0000256" key="1">
    <source>
        <dbReference type="ARBA" id="ARBA00004721"/>
    </source>
</evidence>
<accession>A0A5A7UBF6</accession>
<dbReference type="PROSITE" id="PS00375">
    <property type="entry name" value="UDPGT"/>
    <property type="match status" value="1"/>
</dbReference>
<dbReference type="InterPro" id="IPR002213">
    <property type="entry name" value="UDP_glucos_trans"/>
</dbReference>
<dbReference type="InterPro" id="IPR035595">
    <property type="entry name" value="UDP_glycos_trans_CS"/>
</dbReference>
<dbReference type="Pfam" id="PF00201">
    <property type="entry name" value="UDPGT"/>
    <property type="match status" value="1"/>
</dbReference>
<evidence type="ECO:0000256" key="3">
    <source>
        <dbReference type="ARBA" id="ARBA00022679"/>
    </source>
</evidence>
<dbReference type="Proteomes" id="UP000321393">
    <property type="component" value="Unassembled WGS sequence"/>
</dbReference>
<organism evidence="6 8">
    <name type="scientific">Cucumis melo var. makuwa</name>
    <name type="common">Oriental melon</name>
    <dbReference type="NCBI Taxonomy" id="1194695"/>
    <lineage>
        <taxon>Eukaryota</taxon>
        <taxon>Viridiplantae</taxon>
        <taxon>Streptophyta</taxon>
        <taxon>Embryophyta</taxon>
        <taxon>Tracheophyta</taxon>
        <taxon>Spermatophyta</taxon>
        <taxon>Magnoliopsida</taxon>
        <taxon>eudicotyledons</taxon>
        <taxon>Gunneridae</taxon>
        <taxon>Pentapetalae</taxon>
        <taxon>rosids</taxon>
        <taxon>fabids</taxon>
        <taxon>Cucurbitales</taxon>
        <taxon>Cucurbitaceae</taxon>
        <taxon>Benincaseae</taxon>
        <taxon>Cucumis</taxon>
    </lineage>
</organism>
<evidence type="ECO:0000256" key="5">
    <source>
        <dbReference type="RuleBase" id="RU362057"/>
    </source>
</evidence>
<proteinExistence type="inferred from homology"/>
<dbReference type="Proteomes" id="UP000321947">
    <property type="component" value="Unassembled WGS sequence"/>
</dbReference>
<evidence type="ECO:0000313" key="7">
    <source>
        <dbReference type="EMBL" id="TYK24140.1"/>
    </source>
</evidence>
<dbReference type="EMBL" id="SSTD01004048">
    <property type="protein sequence ID" value="TYK24140.1"/>
    <property type="molecule type" value="Genomic_DNA"/>
</dbReference>
<evidence type="ECO:0000313" key="6">
    <source>
        <dbReference type="EMBL" id="KAA0051526.1"/>
    </source>
</evidence>
<comment type="caution">
    <text evidence="6">The sequence shown here is derived from an EMBL/GenBank/DDBJ whole genome shotgun (WGS) entry which is preliminary data.</text>
</comment>
<dbReference type="GO" id="GO:0080044">
    <property type="term" value="F:quercetin 7-O-glucosyltransferase activity"/>
    <property type="evidence" value="ECO:0007669"/>
    <property type="project" value="TreeGrafter"/>
</dbReference>
<dbReference type="EMBL" id="SSTE01011259">
    <property type="protein sequence ID" value="KAA0051526.1"/>
    <property type="molecule type" value="Genomic_DNA"/>
</dbReference>
<protein>
    <recommendedName>
        <fullName evidence="5">Glycosyltransferase</fullName>
        <ecNumber evidence="5">2.4.1.-</ecNumber>
    </recommendedName>
</protein>
<dbReference type="EC" id="2.4.1.-" evidence="5"/>
<dbReference type="OrthoDB" id="5835829at2759"/>
<name>A0A5A7UBF6_CUCMM</name>
<keyword evidence="4" id="KW-0328">Glycosyltransferase</keyword>
<dbReference type="PANTHER" id="PTHR11926:SF1392">
    <property type="entry name" value="GLYCOSYLTRANSFERASE"/>
    <property type="match status" value="1"/>
</dbReference>
<evidence type="ECO:0000256" key="2">
    <source>
        <dbReference type="ARBA" id="ARBA00009995"/>
    </source>
</evidence>
<dbReference type="GO" id="GO:0080043">
    <property type="term" value="F:quercetin 3-O-glucosyltransferase activity"/>
    <property type="evidence" value="ECO:0007669"/>
    <property type="project" value="TreeGrafter"/>
</dbReference>
<gene>
    <name evidence="7" type="ORF">E5676_scaffold610G00430</name>
    <name evidence="6" type="ORF">E6C27_scaffold174G00500</name>
</gene>
<dbReference type="CDD" id="cd03784">
    <property type="entry name" value="GT1_Gtf-like"/>
    <property type="match status" value="1"/>
</dbReference>
<evidence type="ECO:0000313" key="8">
    <source>
        <dbReference type="Proteomes" id="UP000321393"/>
    </source>
</evidence>
<evidence type="ECO:0000313" key="9">
    <source>
        <dbReference type="Proteomes" id="UP000321947"/>
    </source>
</evidence>
<comment type="similarity">
    <text evidence="2 4">Belongs to the UDP-glycosyltransferase family.</text>
</comment>
<reference evidence="8 9" key="1">
    <citation type="submission" date="2019-08" db="EMBL/GenBank/DDBJ databases">
        <title>Draft genome sequences of two oriental melons (Cucumis melo L. var makuwa).</title>
        <authorList>
            <person name="Kwon S.-Y."/>
        </authorList>
    </citation>
    <scope>NUCLEOTIDE SEQUENCE [LARGE SCALE GENOMIC DNA]</scope>
    <source>
        <strain evidence="9">cv. Chang Bougi</strain>
        <strain evidence="8">cv. SW 3</strain>
        <tissue evidence="6">Leaf</tissue>
    </source>
</reference>
<dbReference type="AlphaFoldDB" id="A0A5A7UBF6"/>
<keyword evidence="3 4" id="KW-0808">Transferase</keyword>
<comment type="pathway">
    <text evidence="1">Secondary metabolite biosynthesis; terpenoid biosynthesis.</text>
</comment>
<dbReference type="PANTHER" id="PTHR11926">
    <property type="entry name" value="GLUCOSYL/GLUCURONOSYL TRANSFERASES"/>
    <property type="match status" value="1"/>
</dbReference>
<dbReference type="FunFam" id="3.40.50.2000:FF:000040">
    <property type="entry name" value="UDP-glycosyltransferase 76C1"/>
    <property type="match status" value="1"/>
</dbReference>